<keyword evidence="13" id="KW-1185">Reference proteome</keyword>
<evidence type="ECO:0000313" key="11">
    <source>
        <dbReference type="EMBL" id="RHN54713.1"/>
    </source>
</evidence>
<dbReference type="PROSITE" id="PS51293">
    <property type="entry name" value="SANT"/>
    <property type="match status" value="1"/>
</dbReference>
<evidence type="ECO:0000256" key="4">
    <source>
        <dbReference type="ARBA" id="ARBA00023163"/>
    </source>
</evidence>
<dbReference type="Proteomes" id="UP000265566">
    <property type="component" value="Chromosome 5"/>
</dbReference>
<evidence type="ECO:0000313" key="12">
    <source>
        <dbReference type="EnsemblPlants" id="AES95625"/>
    </source>
</evidence>
<dbReference type="EMBL" id="PSQE01000005">
    <property type="protein sequence ID" value="RHN54713.1"/>
    <property type="molecule type" value="Genomic_DNA"/>
</dbReference>
<dbReference type="GO" id="GO:0009739">
    <property type="term" value="P:response to gibberellin"/>
    <property type="evidence" value="ECO:0000318"/>
    <property type="project" value="GO_Central"/>
</dbReference>
<dbReference type="GO" id="GO:0005634">
    <property type="term" value="C:nucleus"/>
    <property type="evidence" value="ECO:0007669"/>
    <property type="project" value="UniProtKB-SubCell"/>
</dbReference>
<dbReference type="EMBL" id="CM001221">
    <property type="protein sequence ID" value="AES95625.1"/>
    <property type="molecule type" value="Genomic_DNA"/>
</dbReference>
<feature type="region of interest" description="Disordered" evidence="6">
    <location>
        <begin position="1"/>
        <end position="33"/>
    </location>
</feature>
<dbReference type="Gene3D" id="1.10.10.60">
    <property type="entry name" value="Homeodomain-like"/>
    <property type="match status" value="1"/>
</dbReference>
<evidence type="ECO:0000259" key="7">
    <source>
        <dbReference type="PROSITE" id="PS50090"/>
    </source>
</evidence>
<reference evidence="12" key="3">
    <citation type="submission" date="2015-04" db="UniProtKB">
        <authorList>
            <consortium name="EnsemblPlants"/>
        </authorList>
    </citation>
    <scope>IDENTIFICATION</scope>
    <source>
        <strain evidence="12">cv. Jemalong A17</strain>
    </source>
</reference>
<dbReference type="PROSITE" id="PS50090">
    <property type="entry name" value="MYB_LIKE"/>
    <property type="match status" value="1"/>
</dbReference>
<feature type="compositionally biased region" description="Polar residues" evidence="6">
    <location>
        <begin position="179"/>
        <end position="190"/>
    </location>
</feature>
<dbReference type="PANTHER" id="PTHR44191">
    <property type="entry name" value="TRANSCRIPTION FACTOR KUA1"/>
    <property type="match status" value="1"/>
</dbReference>
<feature type="domain" description="HTH myb-type" evidence="9">
    <location>
        <begin position="91"/>
        <end position="142"/>
    </location>
</feature>
<dbReference type="SUPFAM" id="SSF46689">
    <property type="entry name" value="Homeodomain-like"/>
    <property type="match status" value="1"/>
</dbReference>
<reference evidence="11" key="5">
    <citation type="journal article" date="2018" name="Nat. Plants">
        <title>Whole-genome landscape of Medicago truncatula symbiotic genes.</title>
        <authorList>
            <person name="Pecrix Y."/>
            <person name="Gamas P."/>
            <person name="Carrere S."/>
        </authorList>
    </citation>
    <scope>NUCLEOTIDE SEQUENCE</scope>
    <source>
        <tissue evidence="11">Leaves</tissue>
    </source>
</reference>
<dbReference type="Gramene" id="rna29791">
    <property type="protein sequence ID" value="RHN54713.1"/>
    <property type="gene ID" value="gene29791"/>
</dbReference>
<feature type="domain" description="Myb-like" evidence="7">
    <location>
        <begin position="86"/>
        <end position="138"/>
    </location>
</feature>
<dbReference type="PaxDb" id="3880-AES95625"/>
<accession>G7K885</accession>
<dbReference type="EnsemblPlants" id="AES95625">
    <property type="protein sequence ID" value="AES95625"/>
    <property type="gene ID" value="MTR_5g027570"/>
</dbReference>
<evidence type="ECO:0000259" key="8">
    <source>
        <dbReference type="PROSITE" id="PS51293"/>
    </source>
</evidence>
<dbReference type="Pfam" id="PF00249">
    <property type="entry name" value="Myb_DNA-binding"/>
    <property type="match status" value="1"/>
</dbReference>
<dbReference type="SMART" id="SM00717">
    <property type="entry name" value="SANT"/>
    <property type="match status" value="1"/>
</dbReference>
<dbReference type="InterPro" id="IPR017930">
    <property type="entry name" value="Myb_dom"/>
</dbReference>
<evidence type="ECO:0000256" key="5">
    <source>
        <dbReference type="ARBA" id="ARBA00023242"/>
    </source>
</evidence>
<keyword evidence="4" id="KW-0804">Transcription</keyword>
<evidence type="ECO:0000259" key="9">
    <source>
        <dbReference type="PROSITE" id="PS51294"/>
    </source>
</evidence>
<dbReference type="GO" id="GO:0006355">
    <property type="term" value="P:regulation of DNA-templated transcription"/>
    <property type="evidence" value="ECO:0007669"/>
    <property type="project" value="UniProtKB-ARBA"/>
</dbReference>
<gene>
    <name evidence="12" type="primary">11416947</name>
    <name evidence="10" type="ordered locus">MTR_5g027570</name>
    <name evidence="11" type="ORF">MtrunA17_Chr5g0409841</name>
</gene>
<dbReference type="InterPro" id="IPR001005">
    <property type="entry name" value="SANT/Myb"/>
</dbReference>
<evidence type="ECO:0000256" key="6">
    <source>
        <dbReference type="SAM" id="MobiDB-lite"/>
    </source>
</evidence>
<evidence type="ECO:0000313" key="14">
    <source>
        <dbReference type="Proteomes" id="UP000265566"/>
    </source>
</evidence>
<keyword evidence="2" id="KW-0805">Transcription regulation</keyword>
<dbReference type="InterPro" id="IPR009057">
    <property type="entry name" value="Homeodomain-like_sf"/>
</dbReference>
<dbReference type="HOGENOM" id="CLU_1211361_0_0_1"/>
<reference evidence="14" key="4">
    <citation type="journal article" date="2018" name="Nat. Plants">
        <title>Whole-genome landscape of Medicago truncatula symbiotic genes.</title>
        <authorList>
            <person name="Pecrix Y."/>
            <person name="Staton S.E."/>
            <person name="Sallet E."/>
            <person name="Lelandais-Briere C."/>
            <person name="Moreau S."/>
            <person name="Carrere S."/>
            <person name="Blein T."/>
            <person name="Jardinaud M.F."/>
            <person name="Latrasse D."/>
            <person name="Zouine M."/>
            <person name="Zahm M."/>
            <person name="Kreplak J."/>
            <person name="Mayjonade B."/>
            <person name="Satge C."/>
            <person name="Perez M."/>
            <person name="Cauet S."/>
            <person name="Marande W."/>
            <person name="Chantry-Darmon C."/>
            <person name="Lopez-Roques C."/>
            <person name="Bouchez O."/>
            <person name="Berard A."/>
            <person name="Debelle F."/>
            <person name="Munos S."/>
            <person name="Bendahmane A."/>
            <person name="Berges H."/>
            <person name="Niebel A."/>
            <person name="Buitink J."/>
            <person name="Frugier F."/>
            <person name="Benhamed M."/>
            <person name="Crespi M."/>
            <person name="Gouzy J."/>
            <person name="Gamas P."/>
        </authorList>
    </citation>
    <scope>NUCLEOTIDE SEQUENCE [LARGE SCALE GENOMIC DNA]</scope>
    <source>
        <strain evidence="14">cv. Jemalong A17</strain>
    </source>
</reference>
<feature type="region of interest" description="Disordered" evidence="6">
    <location>
        <begin position="177"/>
        <end position="196"/>
    </location>
</feature>
<organism evidence="10 13">
    <name type="scientific">Medicago truncatula</name>
    <name type="common">Barrel medic</name>
    <name type="synonym">Medicago tribuloides</name>
    <dbReference type="NCBI Taxonomy" id="3880"/>
    <lineage>
        <taxon>Eukaryota</taxon>
        <taxon>Viridiplantae</taxon>
        <taxon>Streptophyta</taxon>
        <taxon>Embryophyta</taxon>
        <taxon>Tracheophyta</taxon>
        <taxon>Spermatophyta</taxon>
        <taxon>Magnoliopsida</taxon>
        <taxon>eudicotyledons</taxon>
        <taxon>Gunneridae</taxon>
        <taxon>Pentapetalae</taxon>
        <taxon>rosids</taxon>
        <taxon>fabids</taxon>
        <taxon>Fabales</taxon>
        <taxon>Fabaceae</taxon>
        <taxon>Papilionoideae</taxon>
        <taxon>50 kb inversion clade</taxon>
        <taxon>NPAAA clade</taxon>
        <taxon>Hologalegina</taxon>
        <taxon>IRL clade</taxon>
        <taxon>Trifolieae</taxon>
        <taxon>Medicago</taxon>
    </lineage>
</organism>
<dbReference type="NCBIfam" id="TIGR01557">
    <property type="entry name" value="myb_SHAQKYF"/>
    <property type="match status" value="1"/>
</dbReference>
<evidence type="ECO:0000313" key="13">
    <source>
        <dbReference type="Proteomes" id="UP000002051"/>
    </source>
</evidence>
<dbReference type="AlphaFoldDB" id="G7K885"/>
<comment type="subcellular location">
    <subcellularLocation>
        <location evidence="1">Nucleus</location>
    </subcellularLocation>
</comment>
<sequence>MEGRKVQQLPHHIDLNERTSIQDPSENSMEQQENLDTDVIESGHAAAILNPNDNNSVQAESVPEGSNEANLVQAESVPEGSHEAKRGRRERVHWTEGEHKLFLEGIEKYGKGRWKDISKEFVVTKTPIQIASHAQKYFIHQNVKDIEKRKKRRSIHDTTLNKNGTLVTLAVEQDEIPSVEQQSETPPQGMQQTQTQQNEISPMLCLLFSIGSTIPDKEKLEKMRDLLAKELRR</sequence>
<feature type="compositionally biased region" description="Polar residues" evidence="6">
    <location>
        <begin position="18"/>
        <end position="32"/>
    </location>
</feature>
<reference evidence="10 13" key="1">
    <citation type="journal article" date="2011" name="Nature">
        <title>The Medicago genome provides insight into the evolution of rhizobial symbioses.</title>
        <authorList>
            <person name="Young N.D."/>
            <person name="Debelle F."/>
            <person name="Oldroyd G.E."/>
            <person name="Geurts R."/>
            <person name="Cannon S.B."/>
            <person name="Udvardi M.K."/>
            <person name="Benedito V.A."/>
            <person name="Mayer K.F."/>
            <person name="Gouzy J."/>
            <person name="Schoof H."/>
            <person name="Van de Peer Y."/>
            <person name="Proost S."/>
            <person name="Cook D.R."/>
            <person name="Meyers B.C."/>
            <person name="Spannagl M."/>
            <person name="Cheung F."/>
            <person name="De Mita S."/>
            <person name="Krishnakumar V."/>
            <person name="Gundlach H."/>
            <person name="Zhou S."/>
            <person name="Mudge J."/>
            <person name="Bharti A.K."/>
            <person name="Murray J.D."/>
            <person name="Naoumkina M.A."/>
            <person name="Rosen B."/>
            <person name="Silverstein K.A."/>
            <person name="Tang H."/>
            <person name="Rombauts S."/>
            <person name="Zhao P.X."/>
            <person name="Zhou P."/>
            <person name="Barbe V."/>
            <person name="Bardou P."/>
            <person name="Bechner M."/>
            <person name="Bellec A."/>
            <person name="Berger A."/>
            <person name="Berges H."/>
            <person name="Bidwell S."/>
            <person name="Bisseling T."/>
            <person name="Choisne N."/>
            <person name="Couloux A."/>
            <person name="Denny R."/>
            <person name="Deshpande S."/>
            <person name="Dai X."/>
            <person name="Doyle J.J."/>
            <person name="Dudez A.M."/>
            <person name="Farmer A.D."/>
            <person name="Fouteau S."/>
            <person name="Franken C."/>
            <person name="Gibelin C."/>
            <person name="Gish J."/>
            <person name="Goldstein S."/>
            <person name="Gonzalez A.J."/>
            <person name="Green P.J."/>
            <person name="Hallab A."/>
            <person name="Hartog M."/>
            <person name="Hua A."/>
            <person name="Humphray S.J."/>
            <person name="Jeong D.H."/>
            <person name="Jing Y."/>
            <person name="Jocker A."/>
            <person name="Kenton S.M."/>
            <person name="Kim D.J."/>
            <person name="Klee K."/>
            <person name="Lai H."/>
            <person name="Lang C."/>
            <person name="Lin S."/>
            <person name="Macmil S.L."/>
            <person name="Magdelenat G."/>
            <person name="Matthews L."/>
            <person name="McCorrison J."/>
            <person name="Monaghan E.L."/>
            <person name="Mun J.H."/>
            <person name="Najar F.Z."/>
            <person name="Nicholson C."/>
            <person name="Noirot C."/>
            <person name="O'Bleness M."/>
            <person name="Paule C.R."/>
            <person name="Poulain J."/>
            <person name="Prion F."/>
            <person name="Qin B."/>
            <person name="Qu C."/>
            <person name="Retzel E.F."/>
            <person name="Riddle C."/>
            <person name="Sallet E."/>
            <person name="Samain S."/>
            <person name="Samson N."/>
            <person name="Sanders I."/>
            <person name="Saurat O."/>
            <person name="Scarpelli C."/>
            <person name="Schiex T."/>
            <person name="Segurens B."/>
            <person name="Severin A.J."/>
            <person name="Sherrier D.J."/>
            <person name="Shi R."/>
            <person name="Sims S."/>
            <person name="Singer S.R."/>
            <person name="Sinharoy S."/>
            <person name="Sterck L."/>
            <person name="Viollet A."/>
            <person name="Wang B.B."/>
            <person name="Wang K."/>
            <person name="Wang M."/>
            <person name="Wang X."/>
            <person name="Warfsmann J."/>
            <person name="Weissenbach J."/>
            <person name="White D.D."/>
            <person name="White J.D."/>
            <person name="Wiley G.B."/>
            <person name="Wincker P."/>
            <person name="Xing Y."/>
            <person name="Yang L."/>
            <person name="Yao Z."/>
            <person name="Ying F."/>
            <person name="Zhai J."/>
            <person name="Zhou L."/>
            <person name="Zuber A."/>
            <person name="Denarie J."/>
            <person name="Dixon R.A."/>
            <person name="May G.D."/>
            <person name="Schwartz D.C."/>
            <person name="Rogers J."/>
            <person name="Quetier F."/>
            <person name="Town C.D."/>
            <person name="Roe B.A."/>
        </authorList>
    </citation>
    <scope>NUCLEOTIDE SEQUENCE [LARGE SCALE GENOMIC DNA]</scope>
    <source>
        <strain evidence="10">A17</strain>
        <strain evidence="12 13">cv. Jemalong A17</strain>
    </source>
</reference>
<evidence type="ECO:0000256" key="2">
    <source>
        <dbReference type="ARBA" id="ARBA00023015"/>
    </source>
</evidence>
<feature type="domain" description="SANT" evidence="8">
    <location>
        <begin position="94"/>
        <end position="142"/>
    </location>
</feature>
<evidence type="ECO:0000313" key="10">
    <source>
        <dbReference type="EMBL" id="AES95625.1"/>
    </source>
</evidence>
<dbReference type="InterPro" id="IPR006447">
    <property type="entry name" value="Myb_dom_plants"/>
</dbReference>
<dbReference type="OrthoDB" id="118550at2759"/>
<dbReference type="Proteomes" id="UP000002051">
    <property type="component" value="Chromosome 5"/>
</dbReference>
<keyword evidence="3 10" id="KW-0238">DNA-binding</keyword>
<feature type="region of interest" description="Disordered" evidence="6">
    <location>
        <begin position="49"/>
        <end position="91"/>
    </location>
</feature>
<dbReference type="KEGG" id="mtr:11416947"/>
<dbReference type="CDD" id="cd00167">
    <property type="entry name" value="SANT"/>
    <property type="match status" value="1"/>
</dbReference>
<dbReference type="GO" id="GO:0009751">
    <property type="term" value="P:response to salicylic acid"/>
    <property type="evidence" value="ECO:0000318"/>
    <property type="project" value="GO_Central"/>
</dbReference>
<dbReference type="eggNOG" id="KOG0724">
    <property type="taxonomic scope" value="Eukaryota"/>
</dbReference>
<dbReference type="InterPro" id="IPR052245">
    <property type="entry name" value="Plant_Stress_Dev_TF"/>
</dbReference>
<dbReference type="PANTHER" id="PTHR44191:SF69">
    <property type="entry name" value="MYB-LIKE DNA-BINDING DOMAIN, SHAQKYF CLASS PROTEIN"/>
    <property type="match status" value="1"/>
</dbReference>
<dbReference type="PROSITE" id="PS51294">
    <property type="entry name" value="HTH_MYB"/>
    <property type="match status" value="1"/>
</dbReference>
<dbReference type="FunFam" id="1.10.10.60:FF:000009">
    <property type="entry name" value="transcription factor MYB1R1"/>
    <property type="match status" value="1"/>
</dbReference>
<reference evidence="10 13" key="2">
    <citation type="journal article" date="2014" name="BMC Genomics">
        <title>An improved genome release (version Mt4.0) for the model legume Medicago truncatula.</title>
        <authorList>
            <person name="Tang H."/>
            <person name="Krishnakumar V."/>
            <person name="Bidwell S."/>
            <person name="Rosen B."/>
            <person name="Chan A."/>
            <person name="Zhou S."/>
            <person name="Gentzbittel L."/>
            <person name="Childs K.L."/>
            <person name="Yandell M."/>
            <person name="Gundlach H."/>
            <person name="Mayer K.F."/>
            <person name="Schwartz D.C."/>
            <person name="Town C.D."/>
        </authorList>
    </citation>
    <scope>GENOME REANNOTATION</scope>
    <source>
        <strain evidence="12 13">cv. Jemalong A17</strain>
    </source>
</reference>
<feature type="compositionally biased region" description="Basic and acidic residues" evidence="6">
    <location>
        <begin position="1"/>
        <end position="17"/>
    </location>
</feature>
<protein>
    <submittedName>
        <fullName evidence="10">Myb-like DNA-binding domain protein</fullName>
    </submittedName>
    <submittedName>
        <fullName evidence="11">Putative transcription factor MYB-HB-like family</fullName>
    </submittedName>
</protein>
<dbReference type="GO" id="GO:0003677">
    <property type="term" value="F:DNA binding"/>
    <property type="evidence" value="ECO:0007669"/>
    <property type="project" value="UniProtKB-KW"/>
</dbReference>
<evidence type="ECO:0000256" key="3">
    <source>
        <dbReference type="ARBA" id="ARBA00023125"/>
    </source>
</evidence>
<name>G7K885_MEDTR</name>
<proteinExistence type="predicted"/>
<evidence type="ECO:0000256" key="1">
    <source>
        <dbReference type="ARBA" id="ARBA00004123"/>
    </source>
</evidence>
<keyword evidence="5" id="KW-0539">Nucleus</keyword>
<dbReference type="InterPro" id="IPR017884">
    <property type="entry name" value="SANT_dom"/>
</dbReference>
<dbReference type="STRING" id="3880.G7K885"/>